<feature type="domain" description="Calcineurin-like phosphoesterase" evidence="6">
    <location>
        <begin position="35"/>
        <end position="326"/>
    </location>
</feature>
<dbReference type="PANTHER" id="PTHR10340:SF57">
    <property type="entry name" value="METALLOPHOS DOMAIN-CONTAINING PROTEIN"/>
    <property type="match status" value="1"/>
</dbReference>
<dbReference type="GO" id="GO:0016787">
    <property type="term" value="F:hydrolase activity"/>
    <property type="evidence" value="ECO:0007669"/>
    <property type="project" value="UniProtKB-KW"/>
</dbReference>
<comment type="caution">
    <text evidence="8">The sequence shown here is derived from an EMBL/GenBank/DDBJ whole genome shotgun (WGS) entry which is preliminary data.</text>
</comment>
<keyword evidence="4" id="KW-0378">Hydrolase</keyword>
<organism evidence="8 9">
    <name type="scientific">Ancylobacter defluvii</name>
    <dbReference type="NCBI Taxonomy" id="1282440"/>
    <lineage>
        <taxon>Bacteria</taxon>
        <taxon>Pseudomonadati</taxon>
        <taxon>Pseudomonadota</taxon>
        <taxon>Alphaproteobacteria</taxon>
        <taxon>Hyphomicrobiales</taxon>
        <taxon>Xanthobacteraceae</taxon>
        <taxon>Ancylobacter</taxon>
    </lineage>
</organism>
<dbReference type="PANTHER" id="PTHR10340">
    <property type="entry name" value="SPHINGOMYELIN PHOSPHODIESTERASE"/>
    <property type="match status" value="1"/>
</dbReference>
<evidence type="ECO:0000313" key="9">
    <source>
        <dbReference type="Proteomes" id="UP001143330"/>
    </source>
</evidence>
<evidence type="ECO:0008006" key="10">
    <source>
        <dbReference type="Google" id="ProtNLM"/>
    </source>
</evidence>
<comment type="subcellular location">
    <subcellularLocation>
        <location evidence="1">Secreted</location>
    </subcellularLocation>
</comment>
<keyword evidence="3" id="KW-0964">Secreted</keyword>
<dbReference type="EMBL" id="BSFM01000007">
    <property type="protein sequence ID" value="GLK83478.1"/>
    <property type="molecule type" value="Genomic_DNA"/>
</dbReference>
<reference evidence="8" key="2">
    <citation type="submission" date="2023-01" db="EMBL/GenBank/DDBJ databases">
        <authorList>
            <person name="Sun Q."/>
            <person name="Evtushenko L."/>
        </authorList>
    </citation>
    <scope>NUCLEOTIDE SEQUENCE</scope>
    <source>
        <strain evidence="8">VKM B-2789</strain>
    </source>
</reference>
<evidence type="ECO:0000259" key="7">
    <source>
        <dbReference type="Pfam" id="PF19272"/>
    </source>
</evidence>
<evidence type="ECO:0000256" key="5">
    <source>
        <dbReference type="ARBA" id="ARBA00023180"/>
    </source>
</evidence>
<dbReference type="SUPFAM" id="SSF56300">
    <property type="entry name" value="Metallo-dependent phosphatases"/>
    <property type="match status" value="1"/>
</dbReference>
<name>A0A9W6JVU9_9HYPH</name>
<gene>
    <name evidence="8" type="ORF">GCM10017653_15470</name>
</gene>
<evidence type="ECO:0000259" key="6">
    <source>
        <dbReference type="Pfam" id="PF00149"/>
    </source>
</evidence>
<keyword evidence="5" id="KW-0325">Glycoprotein</keyword>
<dbReference type="GO" id="GO:0005576">
    <property type="term" value="C:extracellular region"/>
    <property type="evidence" value="ECO:0007669"/>
    <property type="project" value="UniProtKB-SubCell"/>
</dbReference>
<dbReference type="Proteomes" id="UP001143330">
    <property type="component" value="Unassembled WGS sequence"/>
</dbReference>
<accession>A0A9W6JVU9</accession>
<sequence length="468" mass="49823">MTAQAALIAALASAMLFLALLLPGAARSGPLDAAFVHISDIHFNPFEPPLRSRALAGLPLAEWPAHFAADPSHRLSRWGEDTNHALLETALAEISRAAAGSDFVLLTGDLLAHDFPARTESAFGFRAGSAESRAFAVKTTLFVAARLRAALPGKPILLSLGNTDSGCGDYRIDAGGPYLQATRETVRELVGSSLLAADFDESYLAGGFYAASHPTLADTTLLVLDDALWSPAYRNACGTTGLDAAHAMLSWLERQLATAEAAGRKVWLMHHIPAGIDAYGTLRAKGETCRERIVPMLAEPFASRFTGLLARYAGTVTASFSGHDHHDDYRLLRDRTGAVIGTEKIAPAISPVFGQNPGFLVFSYDRASGAMTDFVARYLANLETAATAAAAEWKQEYRFAAAYAAGAFTPSAVEAMWKQLQPAGAADAPFRRFYNVSHGELGSDELPAYACAIGYTEPAAFAACYCGR</sequence>
<protein>
    <recommendedName>
        <fullName evidence="10">Calcineurin-like phosphoesterase domain-containing protein</fullName>
    </recommendedName>
</protein>
<dbReference type="AlphaFoldDB" id="A0A9W6JVU9"/>
<comment type="similarity">
    <text evidence="2">Belongs to the acid sphingomyelinase family.</text>
</comment>
<evidence type="ECO:0000256" key="3">
    <source>
        <dbReference type="ARBA" id="ARBA00022525"/>
    </source>
</evidence>
<proteinExistence type="inferred from homology"/>
<feature type="domain" description="Sphingomyelin phosphodiesterase C-terminal" evidence="7">
    <location>
        <begin position="354"/>
        <end position="435"/>
    </location>
</feature>
<dbReference type="InterPro" id="IPR004843">
    <property type="entry name" value="Calcineurin-like_PHP"/>
</dbReference>
<evidence type="ECO:0000256" key="1">
    <source>
        <dbReference type="ARBA" id="ARBA00004613"/>
    </source>
</evidence>
<dbReference type="InterPro" id="IPR029052">
    <property type="entry name" value="Metallo-depent_PP-like"/>
</dbReference>
<dbReference type="Pfam" id="PF19272">
    <property type="entry name" value="ASMase_C"/>
    <property type="match status" value="1"/>
</dbReference>
<evidence type="ECO:0000313" key="8">
    <source>
        <dbReference type="EMBL" id="GLK83478.1"/>
    </source>
</evidence>
<dbReference type="InterPro" id="IPR045473">
    <property type="entry name" value="ASM_C"/>
</dbReference>
<evidence type="ECO:0000256" key="2">
    <source>
        <dbReference type="ARBA" id="ARBA00008234"/>
    </source>
</evidence>
<dbReference type="Gene3D" id="3.60.21.10">
    <property type="match status" value="1"/>
</dbReference>
<reference evidence="8" key="1">
    <citation type="journal article" date="2014" name="Int. J. Syst. Evol. Microbiol.">
        <title>Complete genome sequence of Corynebacterium casei LMG S-19264T (=DSM 44701T), isolated from a smear-ripened cheese.</title>
        <authorList>
            <consortium name="US DOE Joint Genome Institute (JGI-PGF)"/>
            <person name="Walter F."/>
            <person name="Albersmeier A."/>
            <person name="Kalinowski J."/>
            <person name="Ruckert C."/>
        </authorList>
    </citation>
    <scope>NUCLEOTIDE SEQUENCE</scope>
    <source>
        <strain evidence="8">VKM B-2789</strain>
    </source>
</reference>
<dbReference type="Pfam" id="PF00149">
    <property type="entry name" value="Metallophos"/>
    <property type="match status" value="1"/>
</dbReference>
<dbReference type="RefSeq" id="WP_213361761.1">
    <property type="nucleotide sequence ID" value="NZ_BSFM01000007.1"/>
</dbReference>
<keyword evidence="9" id="KW-1185">Reference proteome</keyword>
<evidence type="ECO:0000256" key="4">
    <source>
        <dbReference type="ARBA" id="ARBA00022801"/>
    </source>
</evidence>